<protein>
    <recommendedName>
        <fullName evidence="2">DUF2202 domain-containing protein</fullName>
    </recommendedName>
</protein>
<dbReference type="EMBL" id="QGTJ01000003">
    <property type="protein sequence ID" value="PWV63198.1"/>
    <property type="molecule type" value="Genomic_DNA"/>
</dbReference>
<accession>A0A317MXE6</accession>
<dbReference type="RefSeq" id="WP_211346158.1">
    <property type="nucleotide sequence ID" value="NZ_QGTJ01000003.1"/>
</dbReference>
<dbReference type="SUPFAM" id="SSF47240">
    <property type="entry name" value="Ferritin-like"/>
    <property type="match status" value="1"/>
</dbReference>
<feature type="domain" description="DUF2202" evidence="2">
    <location>
        <begin position="11"/>
        <end position="60"/>
    </location>
</feature>
<dbReference type="InterPro" id="IPR009078">
    <property type="entry name" value="Ferritin-like_SF"/>
</dbReference>
<gene>
    <name evidence="3" type="ORF">C7443_103123</name>
</gene>
<dbReference type="InterPro" id="IPR019243">
    <property type="entry name" value="DUF2202"/>
</dbReference>
<keyword evidence="4" id="KW-1185">Reference proteome</keyword>
<comment type="caution">
    <text evidence="3">The sequence shown here is derived from an EMBL/GenBank/DDBJ whole genome shotgun (WGS) entry which is preliminary data.</text>
</comment>
<dbReference type="Pfam" id="PF09968">
    <property type="entry name" value="DUF2202"/>
    <property type="match status" value="1"/>
</dbReference>
<evidence type="ECO:0000313" key="4">
    <source>
        <dbReference type="Proteomes" id="UP000246569"/>
    </source>
</evidence>
<dbReference type="Proteomes" id="UP000246569">
    <property type="component" value="Unassembled WGS sequence"/>
</dbReference>
<dbReference type="Gene3D" id="1.20.1260.10">
    <property type="match status" value="1"/>
</dbReference>
<organism evidence="3 4">
    <name type="scientific">Plasticicumulans acidivorans</name>
    <dbReference type="NCBI Taxonomy" id="886464"/>
    <lineage>
        <taxon>Bacteria</taxon>
        <taxon>Pseudomonadati</taxon>
        <taxon>Pseudomonadota</taxon>
        <taxon>Gammaproteobacteria</taxon>
        <taxon>Candidatus Competibacteraceae</taxon>
        <taxon>Plasticicumulans</taxon>
    </lineage>
</organism>
<dbReference type="AlphaFoldDB" id="A0A317MXE6"/>
<feature type="compositionally biased region" description="Low complexity" evidence="1">
    <location>
        <begin position="203"/>
        <end position="233"/>
    </location>
</feature>
<name>A0A317MXE6_9GAMM</name>
<evidence type="ECO:0000256" key="1">
    <source>
        <dbReference type="SAM" id="MobiDB-lite"/>
    </source>
</evidence>
<feature type="region of interest" description="Disordered" evidence="1">
    <location>
        <begin position="191"/>
        <end position="233"/>
    </location>
</feature>
<evidence type="ECO:0000313" key="3">
    <source>
        <dbReference type="EMBL" id="PWV63198.1"/>
    </source>
</evidence>
<reference evidence="3 4" key="1">
    <citation type="submission" date="2018-05" db="EMBL/GenBank/DDBJ databases">
        <title>Genomic Encyclopedia of Type Strains, Phase IV (KMG-IV): sequencing the most valuable type-strain genomes for metagenomic binning, comparative biology and taxonomic classification.</title>
        <authorList>
            <person name="Goeker M."/>
        </authorList>
    </citation>
    <scope>NUCLEOTIDE SEQUENCE [LARGE SCALE GENOMIC DNA]</scope>
    <source>
        <strain evidence="3 4">DSM 23606</strain>
    </source>
</reference>
<dbReference type="InterPro" id="IPR012347">
    <property type="entry name" value="Ferritin-like"/>
</dbReference>
<evidence type="ECO:0000259" key="2">
    <source>
        <dbReference type="Pfam" id="PF09968"/>
    </source>
</evidence>
<sequence length="233" mass="24733">MLQAMLDRALNDEYRARATYRSVIERFGAVRPFTSILRSEQNHIDALLGLYARYRLPVPADRWAGRLSAPPSLAAACAGGVAGEIANYRMYDAMLAQTAQADVRAVFAALRSASHDRHLPAFRACAAAYASAPSNDHRSTIMGFPLIPFIAGASLGAFVTWLCKDPPTQAALKRGVDQAGDKVAAGVRSVREGVAARRKPKAAETAQTATAEPSEPVVESAAAKKAPPADSAD</sequence>
<dbReference type="CDD" id="cd01048">
    <property type="entry name" value="Ferritin_like_AB2"/>
    <property type="match status" value="1"/>
</dbReference>
<proteinExistence type="predicted"/>